<dbReference type="UniPathway" id="UPA00219"/>
<feature type="binding site" evidence="7">
    <location>
        <begin position="90"/>
        <end position="91"/>
    </location>
    <ligand>
        <name>substrate</name>
    </ligand>
</feature>
<evidence type="ECO:0000256" key="4">
    <source>
        <dbReference type="ARBA" id="ARBA00022984"/>
    </source>
</evidence>
<evidence type="ECO:0000256" key="7">
    <source>
        <dbReference type="HAMAP-Rule" id="MF_00258"/>
    </source>
</evidence>
<evidence type="ECO:0000256" key="5">
    <source>
        <dbReference type="ARBA" id="ARBA00023235"/>
    </source>
</evidence>
<dbReference type="GO" id="GO:0071555">
    <property type="term" value="P:cell wall organization"/>
    <property type="evidence" value="ECO:0007669"/>
    <property type="project" value="UniProtKB-KW"/>
</dbReference>
<dbReference type="SUPFAM" id="SSF53681">
    <property type="entry name" value="Aspartate/glutamate racemase"/>
    <property type="match status" value="2"/>
</dbReference>
<dbReference type="GO" id="GO:0008360">
    <property type="term" value="P:regulation of cell shape"/>
    <property type="evidence" value="ECO:0007669"/>
    <property type="project" value="UniProtKB-KW"/>
</dbReference>
<comment type="pathway">
    <text evidence="7">Cell wall biogenesis; peptidoglycan biosynthesis.</text>
</comment>
<dbReference type="Proteomes" id="UP000183209">
    <property type="component" value="Unassembled WGS sequence"/>
</dbReference>
<name>A0A1I6RFE4_9FLAO</name>
<feature type="active site" description="Proton donor/acceptor" evidence="7">
    <location>
        <position position="199"/>
    </location>
</feature>
<feature type="binding site" evidence="7">
    <location>
        <begin position="200"/>
        <end position="201"/>
    </location>
    <ligand>
        <name>substrate</name>
    </ligand>
</feature>
<dbReference type="EC" id="5.1.1.3" evidence="2 7"/>
<dbReference type="InterPro" id="IPR001920">
    <property type="entry name" value="Asp/Glu_race"/>
</dbReference>
<dbReference type="InterPro" id="IPR004391">
    <property type="entry name" value="Glu_race"/>
</dbReference>
<evidence type="ECO:0000256" key="2">
    <source>
        <dbReference type="ARBA" id="ARBA00013090"/>
    </source>
</evidence>
<protein>
    <recommendedName>
        <fullName evidence="2 7">Glutamate racemase</fullName>
        <ecNumber evidence="2 7">5.1.1.3</ecNumber>
    </recommendedName>
</protein>
<reference evidence="8 9" key="1">
    <citation type="submission" date="2016-10" db="EMBL/GenBank/DDBJ databases">
        <authorList>
            <person name="de Groot N.N."/>
        </authorList>
    </citation>
    <scope>NUCLEOTIDE SEQUENCE [LARGE SCALE GENOMIC DNA]</scope>
    <source>
        <strain evidence="8 9">CGMCC 1.6114</strain>
    </source>
</reference>
<evidence type="ECO:0000256" key="1">
    <source>
        <dbReference type="ARBA" id="ARBA00001602"/>
    </source>
</evidence>
<evidence type="ECO:0000313" key="9">
    <source>
        <dbReference type="Proteomes" id="UP000183209"/>
    </source>
</evidence>
<evidence type="ECO:0000256" key="6">
    <source>
        <dbReference type="ARBA" id="ARBA00023316"/>
    </source>
</evidence>
<dbReference type="GO" id="GO:0008881">
    <property type="term" value="F:glutamate racemase activity"/>
    <property type="evidence" value="ECO:0007669"/>
    <property type="project" value="UniProtKB-UniRule"/>
</dbReference>
<proteinExistence type="inferred from homology"/>
<comment type="similarity">
    <text evidence="7">Belongs to the aspartate/glutamate racemases family.</text>
</comment>
<accession>A0A1I6RFE4</accession>
<organism evidence="8 9">
    <name type="scientific">Zhouia amylolytica</name>
    <dbReference type="NCBI Taxonomy" id="376730"/>
    <lineage>
        <taxon>Bacteria</taxon>
        <taxon>Pseudomonadati</taxon>
        <taxon>Bacteroidota</taxon>
        <taxon>Flavobacteriia</taxon>
        <taxon>Flavobacteriales</taxon>
        <taxon>Flavobacteriaceae</taxon>
        <taxon>Zhouia</taxon>
    </lineage>
</organism>
<feature type="active site" description="Proton donor/acceptor" evidence="7">
    <location>
        <position position="89"/>
    </location>
</feature>
<dbReference type="NCBIfam" id="TIGR00067">
    <property type="entry name" value="glut_race"/>
    <property type="match status" value="1"/>
</dbReference>
<keyword evidence="4 7" id="KW-0573">Peptidoglycan synthesis</keyword>
<dbReference type="HAMAP" id="MF_00258">
    <property type="entry name" value="Glu_racemase"/>
    <property type="match status" value="1"/>
</dbReference>
<dbReference type="PANTHER" id="PTHR21198">
    <property type="entry name" value="GLUTAMATE RACEMASE"/>
    <property type="match status" value="1"/>
</dbReference>
<dbReference type="AlphaFoldDB" id="A0A1I6RFE4"/>
<keyword evidence="6 7" id="KW-0961">Cell wall biogenesis/degradation</keyword>
<sequence>MFKTVGQLRRFFIFVSMNKGPIGIFDSGVGGTTIWREINKLLPHESTVYVADSANAPYGELSKDEMRDLSIRITDFLLAQGCKIIVVACNTVTTNAITYLREQYNVPFIGIEPAIKLAALNTRSKIVGVLATKGTLTSELFHKTSGIHANGITVIEQEGEGLVELIETGKLDSEELKSLLHAYVDPMVKSGADSLVLGCTHYPYLIPLLKRIIPSSVNIVDSGPAVARQTKSVLQKNHLLNTSNLKATNVFYTTGDVNVLSDFVKDAKDASVRKLEL</sequence>
<evidence type="ECO:0000313" key="8">
    <source>
        <dbReference type="EMBL" id="SFS63366.1"/>
    </source>
</evidence>
<dbReference type="EMBL" id="FPAG01000003">
    <property type="protein sequence ID" value="SFS63366.1"/>
    <property type="molecule type" value="Genomic_DNA"/>
</dbReference>
<keyword evidence="3 7" id="KW-0133">Cell shape</keyword>
<comment type="function">
    <text evidence="7">Provides the (R)-glutamate required for cell wall biosynthesis.</text>
</comment>
<feature type="binding site" evidence="7">
    <location>
        <begin position="26"/>
        <end position="27"/>
    </location>
    <ligand>
        <name>substrate</name>
    </ligand>
</feature>
<dbReference type="Gene3D" id="3.40.50.1860">
    <property type="match status" value="2"/>
</dbReference>
<dbReference type="InterPro" id="IPR015942">
    <property type="entry name" value="Asp/Glu/hydantoin_racemase"/>
</dbReference>
<dbReference type="PANTHER" id="PTHR21198:SF2">
    <property type="entry name" value="GLUTAMATE RACEMASE"/>
    <property type="match status" value="1"/>
</dbReference>
<comment type="catalytic activity">
    <reaction evidence="1 7">
        <text>L-glutamate = D-glutamate</text>
        <dbReference type="Rhea" id="RHEA:12813"/>
        <dbReference type="ChEBI" id="CHEBI:29985"/>
        <dbReference type="ChEBI" id="CHEBI:29986"/>
        <dbReference type="EC" id="5.1.1.3"/>
    </reaction>
</comment>
<dbReference type="GO" id="GO:0009252">
    <property type="term" value="P:peptidoglycan biosynthetic process"/>
    <property type="evidence" value="ECO:0007669"/>
    <property type="project" value="UniProtKB-UniRule"/>
</dbReference>
<dbReference type="Pfam" id="PF01177">
    <property type="entry name" value="Asp_Glu_race"/>
    <property type="match status" value="1"/>
</dbReference>
<evidence type="ECO:0000256" key="3">
    <source>
        <dbReference type="ARBA" id="ARBA00022960"/>
    </source>
</evidence>
<gene>
    <name evidence="7" type="primary">murI</name>
    <name evidence="8" type="ORF">SAMN04487906_1046</name>
</gene>
<keyword evidence="5 7" id="KW-0413">Isomerase</keyword>
<dbReference type="InterPro" id="IPR033134">
    <property type="entry name" value="Asp/Glu_racemase_AS_2"/>
</dbReference>
<dbReference type="PROSITE" id="PS00924">
    <property type="entry name" value="ASP_GLU_RACEMASE_2"/>
    <property type="match status" value="1"/>
</dbReference>
<feature type="binding site" evidence="7">
    <location>
        <begin position="58"/>
        <end position="59"/>
    </location>
    <ligand>
        <name>substrate</name>
    </ligand>
</feature>